<dbReference type="OrthoDB" id="200851at2157"/>
<dbReference type="EMBL" id="QMDX01000002">
    <property type="protein sequence ID" value="TSD15009.1"/>
    <property type="molecule type" value="Genomic_DNA"/>
</dbReference>
<dbReference type="AlphaFoldDB" id="A0A554NCA1"/>
<keyword evidence="2" id="KW-1185">Reference proteome</keyword>
<evidence type="ECO:0000313" key="1">
    <source>
        <dbReference type="EMBL" id="TSD15009.1"/>
    </source>
</evidence>
<accession>A0A554NCA1</accession>
<dbReference type="InParanoid" id="A0A554NCA1"/>
<evidence type="ECO:0000313" key="2">
    <source>
        <dbReference type="Proteomes" id="UP000319894"/>
    </source>
</evidence>
<gene>
    <name evidence="1" type="ORF">DP107_03865</name>
</gene>
<reference evidence="1 2" key="1">
    <citation type="submission" date="2018-06" db="EMBL/GenBank/DDBJ databases">
        <title>Natronomonas sp. F16-60 a new haloarchaeon isolated from a solar saltern of Isla Cristina, Huelva, Spain.</title>
        <authorList>
            <person name="Duran-Viseras A."/>
            <person name="Sanchez-Porro C."/>
            <person name="Ventosa A."/>
        </authorList>
    </citation>
    <scope>NUCLEOTIDE SEQUENCE [LARGE SCALE GENOMIC DNA]</scope>
    <source>
        <strain evidence="1 2">F16-60</strain>
    </source>
</reference>
<protein>
    <recommendedName>
        <fullName evidence="3">Metallothionein</fullName>
    </recommendedName>
</protein>
<evidence type="ECO:0008006" key="3">
    <source>
        <dbReference type="Google" id="ProtNLM"/>
    </source>
</evidence>
<comment type="caution">
    <text evidence="1">The sequence shown here is derived from an EMBL/GenBank/DDBJ whole genome shotgun (WGS) entry which is preliminary data.</text>
</comment>
<dbReference type="Proteomes" id="UP000319894">
    <property type="component" value="Unassembled WGS sequence"/>
</dbReference>
<proteinExistence type="predicted"/>
<organism evidence="1 2">
    <name type="scientific">Haloglomus irregulare</name>
    <dbReference type="NCBI Taxonomy" id="2234134"/>
    <lineage>
        <taxon>Archaea</taxon>
        <taxon>Methanobacteriati</taxon>
        <taxon>Methanobacteriota</taxon>
        <taxon>Stenosarchaea group</taxon>
        <taxon>Halobacteria</taxon>
        <taxon>Halobacteriales</taxon>
        <taxon>Natronomonadaceae</taxon>
        <taxon>Haloglomus</taxon>
    </lineage>
</organism>
<sequence>MPACTYCDAPVETHDPVCVCECADGTGSTIDARFCNYACLVQHVEEAGLTLGDRCEWSPDADGCC</sequence>
<name>A0A554NCA1_9EURY</name>
<dbReference type="RefSeq" id="WP_144260848.1">
    <property type="nucleotide sequence ID" value="NZ_QMDX01000002.1"/>
</dbReference>